<evidence type="ECO:0000256" key="1">
    <source>
        <dbReference type="SAM" id="MobiDB-lite"/>
    </source>
</evidence>
<dbReference type="GeneID" id="8103407"/>
<dbReference type="PhylomeDB" id="B8MJQ0"/>
<dbReference type="Proteomes" id="UP000001745">
    <property type="component" value="Unassembled WGS sequence"/>
</dbReference>
<name>B8MJQ0_TALSN</name>
<evidence type="ECO:0000313" key="3">
    <source>
        <dbReference type="Proteomes" id="UP000001745"/>
    </source>
</evidence>
<dbReference type="HOGENOM" id="CLU_1620183_0_0_1"/>
<reference evidence="3" key="1">
    <citation type="journal article" date="2015" name="Genome Announc.">
        <title>Genome sequence of the AIDS-associated pathogen Penicillium marneffei (ATCC18224) and its near taxonomic relative Talaromyces stipitatus (ATCC10500).</title>
        <authorList>
            <person name="Nierman W.C."/>
            <person name="Fedorova-Abrams N.D."/>
            <person name="Andrianopoulos A."/>
        </authorList>
    </citation>
    <scope>NUCLEOTIDE SEQUENCE [LARGE SCALE GENOMIC DNA]</scope>
    <source>
        <strain evidence="3">ATCC 10500 / CBS 375.48 / QM 6759 / NRRL 1006</strain>
    </source>
</reference>
<sequence length="185" mass="21597">MAPNTNPNEFDPEGKNRTQRDTYVEGKLKKYKEAEDVVLWAIFKQDFEKWSLNHLWQTSFLLLSKLITLLKSNGMYVDDTKGYLITENVATAAAQREPHEWTKTEVIAHLRKGSGDSFKRKLKIFYGYCRQNGLPNTPKSYREALPHMLRDAALSYYWDNINLWIVQGKDPAEEIITRFKGPEHQ</sequence>
<dbReference type="EMBL" id="EQ962657">
    <property type="protein sequence ID" value="EED15749.1"/>
    <property type="molecule type" value="Genomic_DNA"/>
</dbReference>
<accession>B8MJQ0</accession>
<protein>
    <submittedName>
        <fullName evidence="2">Uncharacterized protein</fullName>
    </submittedName>
</protein>
<dbReference type="STRING" id="441959.B8MJQ0"/>
<dbReference type="InParanoid" id="B8MJQ0"/>
<organism evidence="2 3">
    <name type="scientific">Talaromyces stipitatus (strain ATCC 10500 / CBS 375.48 / QM 6759 / NRRL 1006)</name>
    <name type="common">Penicillium stipitatum</name>
    <dbReference type="NCBI Taxonomy" id="441959"/>
    <lineage>
        <taxon>Eukaryota</taxon>
        <taxon>Fungi</taxon>
        <taxon>Dikarya</taxon>
        <taxon>Ascomycota</taxon>
        <taxon>Pezizomycotina</taxon>
        <taxon>Eurotiomycetes</taxon>
        <taxon>Eurotiomycetidae</taxon>
        <taxon>Eurotiales</taxon>
        <taxon>Trichocomaceae</taxon>
        <taxon>Talaromyces</taxon>
        <taxon>Talaromyces sect. Talaromyces</taxon>
    </lineage>
</organism>
<dbReference type="AlphaFoldDB" id="B8MJQ0"/>
<evidence type="ECO:0000313" key="2">
    <source>
        <dbReference type="EMBL" id="EED15749.1"/>
    </source>
</evidence>
<feature type="compositionally biased region" description="Basic and acidic residues" evidence="1">
    <location>
        <begin position="12"/>
        <end position="21"/>
    </location>
</feature>
<dbReference type="VEuPathDB" id="FungiDB:TSTA_051860"/>
<feature type="region of interest" description="Disordered" evidence="1">
    <location>
        <begin position="1"/>
        <end position="21"/>
    </location>
</feature>
<gene>
    <name evidence="2" type="ORF">TSTA_051860</name>
</gene>
<proteinExistence type="predicted"/>
<dbReference type="RefSeq" id="XP_002485702.1">
    <property type="nucleotide sequence ID" value="XM_002485657.1"/>
</dbReference>
<keyword evidence="3" id="KW-1185">Reference proteome</keyword>